<dbReference type="RefSeq" id="WP_084054008.1">
    <property type="nucleotide sequence ID" value="NZ_FWWT01000022.1"/>
</dbReference>
<evidence type="ECO:0000313" key="2">
    <source>
        <dbReference type="EMBL" id="SMB94359.1"/>
    </source>
</evidence>
<feature type="transmembrane region" description="Helical" evidence="1">
    <location>
        <begin position="48"/>
        <end position="70"/>
    </location>
</feature>
<protein>
    <recommendedName>
        <fullName evidence="4">DUF2953 domain-containing protein</fullName>
    </recommendedName>
</protein>
<organism evidence="2 3">
    <name type="scientific">Desulfonispora thiosulfatigenes DSM 11270</name>
    <dbReference type="NCBI Taxonomy" id="656914"/>
    <lineage>
        <taxon>Bacteria</taxon>
        <taxon>Bacillati</taxon>
        <taxon>Bacillota</taxon>
        <taxon>Clostridia</taxon>
        <taxon>Eubacteriales</taxon>
        <taxon>Peptococcaceae</taxon>
        <taxon>Desulfonispora</taxon>
    </lineage>
</organism>
<dbReference type="InterPro" id="IPR021338">
    <property type="entry name" value="DUF2953"/>
</dbReference>
<reference evidence="2 3" key="1">
    <citation type="submission" date="2017-04" db="EMBL/GenBank/DDBJ databases">
        <authorList>
            <person name="Afonso C.L."/>
            <person name="Miller P.J."/>
            <person name="Scott M.A."/>
            <person name="Spackman E."/>
            <person name="Goraichik I."/>
            <person name="Dimitrov K.M."/>
            <person name="Suarez D.L."/>
            <person name="Swayne D.E."/>
        </authorList>
    </citation>
    <scope>NUCLEOTIDE SEQUENCE [LARGE SCALE GENOMIC DNA]</scope>
    <source>
        <strain evidence="2 3">DSM 11270</strain>
    </source>
</reference>
<dbReference type="EMBL" id="FWWT01000022">
    <property type="protein sequence ID" value="SMB94359.1"/>
    <property type="molecule type" value="Genomic_DNA"/>
</dbReference>
<dbReference type="Proteomes" id="UP000192731">
    <property type="component" value="Unassembled WGS sequence"/>
</dbReference>
<keyword evidence="3" id="KW-1185">Reference proteome</keyword>
<feature type="transmembrane region" description="Helical" evidence="1">
    <location>
        <begin position="111"/>
        <end position="132"/>
    </location>
</feature>
<keyword evidence="1" id="KW-0472">Membrane</keyword>
<gene>
    <name evidence="2" type="ORF">SAMN00017405_0189</name>
</gene>
<dbReference type="STRING" id="656914.SAMN00017405_0189"/>
<evidence type="ECO:0008006" key="4">
    <source>
        <dbReference type="Google" id="ProtNLM"/>
    </source>
</evidence>
<accession>A0A1W1VLU9</accession>
<keyword evidence="1" id="KW-0812">Transmembrane</keyword>
<dbReference type="Pfam" id="PF11167">
    <property type="entry name" value="DUF2953"/>
    <property type="match status" value="1"/>
</dbReference>
<evidence type="ECO:0000256" key="1">
    <source>
        <dbReference type="SAM" id="Phobius"/>
    </source>
</evidence>
<dbReference type="OrthoDB" id="1683589at2"/>
<name>A0A1W1VLU9_DESTI</name>
<keyword evidence="1" id="KW-1133">Transmembrane helix</keyword>
<sequence length="142" mass="16622">MDAKRIPFKNWKLIIDRINKYLPIISRITKNSLKLTAKISKPMKCEKLILHTQVGFIDPFYTSMIVGFLWSTKGIFVSELTKYITYKPKVSSIKVQPFFNIEKLSLNYEGIFVFPLGHIIIVTYQLVRFYLVNKTLIKEVSK</sequence>
<evidence type="ECO:0000313" key="3">
    <source>
        <dbReference type="Proteomes" id="UP000192731"/>
    </source>
</evidence>
<dbReference type="AlphaFoldDB" id="A0A1W1VLU9"/>
<proteinExistence type="predicted"/>